<evidence type="ECO:0000313" key="1">
    <source>
        <dbReference type="EMBL" id="NHN55749.1"/>
    </source>
</evidence>
<dbReference type="EMBL" id="JAAOIV010000005">
    <property type="protein sequence ID" value="NHN55749.1"/>
    <property type="molecule type" value="Genomic_DNA"/>
</dbReference>
<keyword evidence="2" id="KW-1185">Reference proteome</keyword>
<organism evidence="1 2">
    <name type="scientific">Metallococcus carri</name>
    <dbReference type="NCBI Taxonomy" id="1656884"/>
    <lineage>
        <taxon>Bacteria</taxon>
        <taxon>Bacillati</taxon>
        <taxon>Actinomycetota</taxon>
        <taxon>Actinomycetes</taxon>
        <taxon>Micrococcales</taxon>
        <taxon>Dermacoccaceae</taxon>
        <taxon>Metallococcus</taxon>
    </lineage>
</organism>
<protein>
    <submittedName>
        <fullName evidence="1">Uncharacterized protein</fullName>
    </submittedName>
</protein>
<evidence type="ECO:0000313" key="2">
    <source>
        <dbReference type="Proteomes" id="UP000744769"/>
    </source>
</evidence>
<sequence length="74" mass="8299">MNTLTDLDIRAQVIEPALAGEYDTETVDAITDAILDAAPVDTWYLDELEYYTDTIGTEEFWAIVERVATERGAQ</sequence>
<reference evidence="1" key="1">
    <citation type="submission" date="2020-03" db="EMBL/GenBank/DDBJ databases">
        <title>Draft sequencing of Calidifontibacter sp. DB0510.</title>
        <authorList>
            <person name="Kim D.-U."/>
        </authorList>
    </citation>
    <scope>NUCLEOTIDE SEQUENCE</scope>
    <source>
        <strain evidence="1">DB0510</strain>
    </source>
</reference>
<gene>
    <name evidence="1" type="ORF">G9U51_08165</name>
</gene>
<name>A0A967B0G0_9MICO</name>
<accession>A0A967B0G0</accession>
<dbReference type="RefSeq" id="WP_166195867.1">
    <property type="nucleotide sequence ID" value="NZ_JAAOIV010000005.1"/>
</dbReference>
<proteinExistence type="predicted"/>
<comment type="caution">
    <text evidence="1">The sequence shown here is derived from an EMBL/GenBank/DDBJ whole genome shotgun (WGS) entry which is preliminary data.</text>
</comment>
<dbReference type="Proteomes" id="UP000744769">
    <property type="component" value="Unassembled WGS sequence"/>
</dbReference>
<dbReference type="AlphaFoldDB" id="A0A967B0G0"/>